<protein>
    <submittedName>
        <fullName evidence="1">Uncharacterized protein</fullName>
    </submittedName>
</protein>
<dbReference type="EMBL" id="CM047746">
    <property type="protein sequence ID" value="KAJ0021244.1"/>
    <property type="molecule type" value="Genomic_DNA"/>
</dbReference>
<dbReference type="Proteomes" id="UP001163603">
    <property type="component" value="Chromosome 11"/>
</dbReference>
<reference evidence="2" key="1">
    <citation type="journal article" date="2023" name="G3 (Bethesda)">
        <title>Genome assembly and association tests identify interacting loci associated with vigor, precocity, and sex in interspecific pistachio rootstocks.</title>
        <authorList>
            <person name="Palmer W."/>
            <person name="Jacygrad E."/>
            <person name="Sagayaradj S."/>
            <person name="Cavanaugh K."/>
            <person name="Han R."/>
            <person name="Bertier L."/>
            <person name="Beede B."/>
            <person name="Kafkas S."/>
            <person name="Golino D."/>
            <person name="Preece J."/>
            <person name="Michelmore R."/>
        </authorList>
    </citation>
    <scope>NUCLEOTIDE SEQUENCE [LARGE SCALE GENOMIC DNA]</scope>
</reference>
<proteinExistence type="predicted"/>
<comment type="caution">
    <text evidence="1">The sequence shown here is derived from an EMBL/GenBank/DDBJ whole genome shotgun (WGS) entry which is preliminary data.</text>
</comment>
<sequence>MLSFCSTLKSSSVSSIHSCNWRRRKKPRLLQISAVSYQKFIDFALNETKHHAVLVPSPLQEKFDTLNAMDGKTELQMLSFQAPKIRLLRSMYIQNEVMQVLDFAVFPKPEFDVPIFCANFFTNASMNIVVLDLNPLHNTTFRREYKEKYYKGLMPLGLKYAKVSDMLGPGTLLPWGGKLTSESIKFFSPIVIWSKFTSSQDKHDALYSAFMEYYKAWLELMDQAVEGTDVSQIMCNCEAQHRYLTWRAEKDPGHGVLKKLIGDTLAKDLLRNFLFSGVNELGSKKFLDYFPEYSCEDGSVSEKRSIIGKSFENRPWDSRGEFVGNNSES</sequence>
<evidence type="ECO:0000313" key="1">
    <source>
        <dbReference type="EMBL" id="KAJ0021244.1"/>
    </source>
</evidence>
<keyword evidence="2" id="KW-1185">Reference proteome</keyword>
<evidence type="ECO:0000313" key="2">
    <source>
        <dbReference type="Proteomes" id="UP001163603"/>
    </source>
</evidence>
<gene>
    <name evidence="1" type="ORF">Pint_30898</name>
</gene>
<name>A0ACC0XSJ0_9ROSI</name>
<accession>A0ACC0XSJ0</accession>
<organism evidence="1 2">
    <name type="scientific">Pistacia integerrima</name>
    <dbReference type="NCBI Taxonomy" id="434235"/>
    <lineage>
        <taxon>Eukaryota</taxon>
        <taxon>Viridiplantae</taxon>
        <taxon>Streptophyta</taxon>
        <taxon>Embryophyta</taxon>
        <taxon>Tracheophyta</taxon>
        <taxon>Spermatophyta</taxon>
        <taxon>Magnoliopsida</taxon>
        <taxon>eudicotyledons</taxon>
        <taxon>Gunneridae</taxon>
        <taxon>Pentapetalae</taxon>
        <taxon>rosids</taxon>
        <taxon>malvids</taxon>
        <taxon>Sapindales</taxon>
        <taxon>Anacardiaceae</taxon>
        <taxon>Pistacia</taxon>
    </lineage>
</organism>